<feature type="transmembrane region" description="Helical" evidence="7">
    <location>
        <begin position="732"/>
        <end position="755"/>
    </location>
</feature>
<dbReference type="PANTHER" id="PTHR21535">
    <property type="entry name" value="MAGNESIUM AND COBALT TRANSPORT PROTEIN/MITOCHONDRIAL IMPORT INNER MEMBRANE TRANSLOCASE SUBUNIT TIM8"/>
    <property type="match status" value="1"/>
</dbReference>
<dbReference type="SUPFAM" id="SSF144083">
    <property type="entry name" value="Magnesium transport protein CorA, transmembrane region"/>
    <property type="match status" value="1"/>
</dbReference>
<evidence type="ECO:0000256" key="4">
    <source>
        <dbReference type="ARBA" id="ARBA00022989"/>
    </source>
</evidence>
<dbReference type="EMBL" id="HF935441">
    <property type="protein sequence ID" value="CCX30476.1"/>
    <property type="molecule type" value="Genomic_DNA"/>
</dbReference>
<evidence type="ECO:0000256" key="6">
    <source>
        <dbReference type="SAM" id="MobiDB-lite"/>
    </source>
</evidence>
<evidence type="ECO:0000256" key="2">
    <source>
        <dbReference type="ARBA" id="ARBA00009765"/>
    </source>
</evidence>
<feature type="compositionally biased region" description="Basic residues" evidence="6">
    <location>
        <begin position="51"/>
        <end position="61"/>
    </location>
</feature>
<evidence type="ECO:0000313" key="8">
    <source>
        <dbReference type="EMBL" id="CCX30476.1"/>
    </source>
</evidence>
<feature type="region of interest" description="Disordered" evidence="6">
    <location>
        <begin position="147"/>
        <end position="219"/>
    </location>
</feature>
<dbReference type="Pfam" id="PF01544">
    <property type="entry name" value="CorA"/>
    <property type="match status" value="1"/>
</dbReference>
<feature type="transmembrane region" description="Helical" evidence="7">
    <location>
        <begin position="767"/>
        <end position="788"/>
    </location>
</feature>
<comment type="similarity">
    <text evidence="2">Belongs to the CorA metal ion transporter (MIT) (TC 1.A.35) family.</text>
</comment>
<feature type="region of interest" description="Disordered" evidence="6">
    <location>
        <begin position="1"/>
        <end position="88"/>
    </location>
</feature>
<dbReference type="Gene3D" id="3.30.460.20">
    <property type="entry name" value="CorA soluble domain-like"/>
    <property type="match status" value="1"/>
</dbReference>
<feature type="compositionally biased region" description="Polar residues" evidence="6">
    <location>
        <begin position="31"/>
        <end position="46"/>
    </location>
</feature>
<evidence type="ECO:0000256" key="3">
    <source>
        <dbReference type="ARBA" id="ARBA00022692"/>
    </source>
</evidence>
<dbReference type="OrthoDB" id="29879at2759"/>
<keyword evidence="4 7" id="KW-1133">Transmembrane helix</keyword>
<sequence length="795" mass="89936">MAAQRSRRASVASPKSSSPNGSLHSDHSGDRSPNPQPHYSRTQTSPIPRGGLRRPHYRGSRRSNNASVANNEDTYHGSPQRGLGTRAGPQAMYLQPNLSGVSMDSTALLDHRDQISMRPRRTSTANVLGDPRIPMRQHLMQTRFQNDDGAFRSTGNDLDGFEDDQSDGGSDPGESTRLLDERTSLLGRHRASRPPTAGTRRPPPIENTRNLPLPTPRRDYGSVNVNVNFPPSVPTSPMLEPSHFMTSGIHGSFDISRNGRNGDAIINIEHDAAGDSACGSPTSPKSQQAMRASALRAEEDVCFPVDDELMDEEESEMHEHYSGLKSRRRRQWPDMAVLEEWSREEKEDRAEGIRAKKMPEPVYVGGRLRPPIRPQWHRDEDELPYRFTYFNDELPATIHAHTISELLQPGQTFTDLFKPEPRIIDDSSSESEADAPTLPLRNDSTTHANDSHDATPPEPSEALPRRGPRPTFWLDVFRPTDAEMKVISKAFGIHPLTAEDIMMQEAREKVELFRSYYLVSYRTFEQDNTSEEYMEPVNIYVVVFRDGVISFHFEMTPHPANVRRRIRQLKDYITVSADWISYALIDDITDAFQPLISSLEKEVDDIDDAILRMHLEPTEMEMTKANKNGEEEQSDGEMLKRVGDSRRNVMSLYRLMVNKADVIKGFAKRCNDHWQVAPRSEIGLYLGDIQDHIVTMVSNLNHMEKILSRSHSNYLAQINIKMNERQENTADVLGKLTVLGTIVLPMNIITGLWGMNVKVPGQDIESLTWFWSITGGLIIFGCLCYLIAKRVYRIM</sequence>
<dbReference type="InterPro" id="IPR045863">
    <property type="entry name" value="CorA_TM1_TM2"/>
</dbReference>
<name>U4LSZ0_PYROM</name>
<proteinExistence type="inferred from homology"/>
<keyword evidence="9" id="KW-1185">Reference proteome</keyword>
<evidence type="ECO:0000256" key="7">
    <source>
        <dbReference type="SAM" id="Phobius"/>
    </source>
</evidence>
<evidence type="ECO:0000313" key="9">
    <source>
        <dbReference type="Proteomes" id="UP000018144"/>
    </source>
</evidence>
<dbReference type="FunFam" id="1.20.58.340:FF:000008">
    <property type="entry name" value="CorA family metal ion transporter"/>
    <property type="match status" value="1"/>
</dbReference>
<gene>
    <name evidence="8" type="ORF">PCON_08675</name>
</gene>
<comment type="subcellular location">
    <subcellularLocation>
        <location evidence="1">Membrane</location>
        <topology evidence="1">Multi-pass membrane protein</topology>
    </subcellularLocation>
</comment>
<dbReference type="GO" id="GO:0015095">
    <property type="term" value="F:magnesium ion transmembrane transporter activity"/>
    <property type="evidence" value="ECO:0007669"/>
    <property type="project" value="InterPro"/>
</dbReference>
<dbReference type="Gene3D" id="1.20.58.340">
    <property type="entry name" value="Magnesium transport protein CorA, transmembrane region"/>
    <property type="match status" value="2"/>
</dbReference>
<dbReference type="eggNOG" id="ENOG502QPTQ">
    <property type="taxonomic scope" value="Eukaryota"/>
</dbReference>
<evidence type="ECO:0000256" key="5">
    <source>
        <dbReference type="ARBA" id="ARBA00023136"/>
    </source>
</evidence>
<organism evidence="8 9">
    <name type="scientific">Pyronema omphalodes (strain CBS 100304)</name>
    <name type="common">Pyronema confluens</name>
    <dbReference type="NCBI Taxonomy" id="1076935"/>
    <lineage>
        <taxon>Eukaryota</taxon>
        <taxon>Fungi</taxon>
        <taxon>Dikarya</taxon>
        <taxon>Ascomycota</taxon>
        <taxon>Pezizomycotina</taxon>
        <taxon>Pezizomycetes</taxon>
        <taxon>Pezizales</taxon>
        <taxon>Pyronemataceae</taxon>
        <taxon>Pyronema</taxon>
    </lineage>
</organism>
<dbReference type="Proteomes" id="UP000018144">
    <property type="component" value="Unassembled WGS sequence"/>
</dbReference>
<feature type="compositionally biased region" description="Polar residues" evidence="6">
    <location>
        <begin position="14"/>
        <end position="23"/>
    </location>
</feature>
<dbReference type="InterPro" id="IPR045861">
    <property type="entry name" value="CorA_cytoplasmic_dom"/>
</dbReference>
<protein>
    <submittedName>
        <fullName evidence="8">Similar to Putative metal ion transporter C17A12.14 acc. no. O13779</fullName>
    </submittedName>
</protein>
<keyword evidence="3 7" id="KW-0812">Transmembrane</keyword>
<dbReference type="GO" id="GO:0010961">
    <property type="term" value="P:intracellular magnesium ion homeostasis"/>
    <property type="evidence" value="ECO:0007669"/>
    <property type="project" value="TreeGrafter"/>
</dbReference>
<reference evidence="8 9" key="1">
    <citation type="journal article" date="2013" name="PLoS Genet.">
        <title>The genome and development-dependent transcriptomes of Pyronema confluens: a window into fungal evolution.</title>
        <authorList>
            <person name="Traeger S."/>
            <person name="Altegoer F."/>
            <person name="Freitag M."/>
            <person name="Gabaldon T."/>
            <person name="Kempken F."/>
            <person name="Kumar A."/>
            <person name="Marcet-Houben M."/>
            <person name="Poggeler S."/>
            <person name="Stajich J.E."/>
            <person name="Nowrousian M."/>
        </authorList>
    </citation>
    <scope>NUCLEOTIDE SEQUENCE [LARGE SCALE GENOMIC DNA]</scope>
    <source>
        <strain evidence="9">CBS 100304</strain>
        <tissue evidence="8">Vegetative mycelium</tissue>
    </source>
</reference>
<dbReference type="STRING" id="1076935.U4LSZ0"/>
<dbReference type="InterPro" id="IPR044089">
    <property type="entry name" value="Alr1-like"/>
</dbReference>
<dbReference type="InterPro" id="IPR002523">
    <property type="entry name" value="MgTranspt_CorA/ZnTranspt_ZntB"/>
</dbReference>
<dbReference type="OMA" id="NEQWDIA"/>
<dbReference type="PANTHER" id="PTHR21535:SF51">
    <property type="entry name" value="MANGANESE RESISTANCE PROTEIN MNR2"/>
    <property type="match status" value="1"/>
</dbReference>
<dbReference type="FunFam" id="1.20.58.340:FF:000014">
    <property type="entry name" value="CorA family metal ion transporter"/>
    <property type="match status" value="1"/>
</dbReference>
<dbReference type="AlphaFoldDB" id="U4LSZ0"/>
<accession>U4LSZ0</accession>
<evidence type="ECO:0000256" key="1">
    <source>
        <dbReference type="ARBA" id="ARBA00004141"/>
    </source>
</evidence>
<feature type="region of interest" description="Disordered" evidence="6">
    <location>
        <begin position="421"/>
        <end position="467"/>
    </location>
</feature>
<dbReference type="CDD" id="cd12829">
    <property type="entry name" value="Alr1p-like"/>
    <property type="match status" value="1"/>
</dbReference>
<keyword evidence="5 7" id="KW-0472">Membrane</keyword>
<dbReference type="GO" id="GO:0000329">
    <property type="term" value="C:fungal-type vacuole membrane"/>
    <property type="evidence" value="ECO:0007669"/>
    <property type="project" value="TreeGrafter"/>
</dbReference>
<feature type="compositionally biased region" description="Low complexity" evidence="6">
    <location>
        <begin position="62"/>
        <end position="71"/>
    </location>
</feature>
<dbReference type="SUPFAM" id="SSF143865">
    <property type="entry name" value="CorA soluble domain-like"/>
    <property type="match status" value="1"/>
</dbReference>